<evidence type="ECO:0000256" key="1">
    <source>
        <dbReference type="SAM" id="MobiDB-lite"/>
    </source>
</evidence>
<comment type="caution">
    <text evidence="3">The sequence shown here is derived from an EMBL/GenBank/DDBJ whole genome shotgun (WGS) entry which is preliminary data.</text>
</comment>
<feature type="signal peptide" evidence="2">
    <location>
        <begin position="1"/>
        <end position="18"/>
    </location>
</feature>
<evidence type="ECO:0000313" key="3">
    <source>
        <dbReference type="EMBL" id="KAF6212133.1"/>
    </source>
</evidence>
<organism evidence="3 4">
    <name type="scientific">Apolygus lucorum</name>
    <name type="common">Small green plant bug</name>
    <name type="synonym">Lygocoris lucorum</name>
    <dbReference type="NCBI Taxonomy" id="248454"/>
    <lineage>
        <taxon>Eukaryota</taxon>
        <taxon>Metazoa</taxon>
        <taxon>Ecdysozoa</taxon>
        <taxon>Arthropoda</taxon>
        <taxon>Hexapoda</taxon>
        <taxon>Insecta</taxon>
        <taxon>Pterygota</taxon>
        <taxon>Neoptera</taxon>
        <taxon>Paraneoptera</taxon>
        <taxon>Hemiptera</taxon>
        <taxon>Heteroptera</taxon>
        <taxon>Panheteroptera</taxon>
        <taxon>Cimicomorpha</taxon>
        <taxon>Miridae</taxon>
        <taxon>Mirini</taxon>
        <taxon>Apolygus</taxon>
    </lineage>
</organism>
<gene>
    <name evidence="3" type="ORF">GE061_012654</name>
</gene>
<keyword evidence="2" id="KW-0732">Signal</keyword>
<proteinExistence type="predicted"/>
<feature type="chain" id="PRO_5035878291" evidence="2">
    <location>
        <begin position="19"/>
        <end position="95"/>
    </location>
</feature>
<evidence type="ECO:0000256" key="2">
    <source>
        <dbReference type="SAM" id="SignalP"/>
    </source>
</evidence>
<dbReference type="Proteomes" id="UP000466442">
    <property type="component" value="Unassembled WGS sequence"/>
</dbReference>
<reference evidence="3" key="1">
    <citation type="journal article" date="2021" name="Mol. Ecol. Resour.">
        <title>Apolygus lucorum genome provides insights into omnivorousness and mesophyll feeding.</title>
        <authorList>
            <person name="Liu Y."/>
            <person name="Liu H."/>
            <person name="Wang H."/>
            <person name="Huang T."/>
            <person name="Liu B."/>
            <person name="Yang B."/>
            <person name="Yin L."/>
            <person name="Li B."/>
            <person name="Zhang Y."/>
            <person name="Zhang S."/>
            <person name="Jiang F."/>
            <person name="Zhang X."/>
            <person name="Ren Y."/>
            <person name="Wang B."/>
            <person name="Wang S."/>
            <person name="Lu Y."/>
            <person name="Wu K."/>
            <person name="Fan W."/>
            <person name="Wang G."/>
        </authorList>
    </citation>
    <scope>NUCLEOTIDE SEQUENCE</scope>
    <source>
        <strain evidence="3">12Hb</strain>
    </source>
</reference>
<sequence length="95" mass="10279">MLVQIFAVVASVVIAVCSQPLDPVEQETRGFIQVFNFKRRAGDLAHSIWNSWNSILLCGALNCTNLTAYGELGNPARNTSRLDGTPSITNSSVVI</sequence>
<keyword evidence="4" id="KW-1185">Reference proteome</keyword>
<name>A0A8S9XT64_APOLU</name>
<accession>A0A8S9XT64</accession>
<evidence type="ECO:0000313" key="4">
    <source>
        <dbReference type="Proteomes" id="UP000466442"/>
    </source>
</evidence>
<dbReference type="AlphaFoldDB" id="A0A8S9XT64"/>
<feature type="region of interest" description="Disordered" evidence="1">
    <location>
        <begin position="76"/>
        <end position="95"/>
    </location>
</feature>
<dbReference type="EMBL" id="WIXP02000004">
    <property type="protein sequence ID" value="KAF6212133.1"/>
    <property type="molecule type" value="Genomic_DNA"/>
</dbReference>
<protein>
    <submittedName>
        <fullName evidence="3">Uncharacterized protein</fullName>
    </submittedName>
</protein>